<feature type="compositionally biased region" description="Basic and acidic residues" evidence="1">
    <location>
        <begin position="433"/>
        <end position="449"/>
    </location>
</feature>
<reference evidence="2" key="1">
    <citation type="journal article" date="2020" name="Nature">
        <title>Giant virus diversity and host interactions through global metagenomics.</title>
        <authorList>
            <person name="Schulz F."/>
            <person name="Roux S."/>
            <person name="Paez-Espino D."/>
            <person name="Jungbluth S."/>
            <person name="Walsh D.A."/>
            <person name="Denef V.J."/>
            <person name="McMahon K.D."/>
            <person name="Konstantinidis K.T."/>
            <person name="Eloe-Fadrosh E.A."/>
            <person name="Kyrpides N.C."/>
            <person name="Woyke T."/>
        </authorList>
    </citation>
    <scope>NUCLEOTIDE SEQUENCE</scope>
    <source>
        <strain evidence="2">GVMAG-M-3300023179-82</strain>
    </source>
</reference>
<organism evidence="2">
    <name type="scientific">viral metagenome</name>
    <dbReference type="NCBI Taxonomy" id="1070528"/>
    <lineage>
        <taxon>unclassified sequences</taxon>
        <taxon>metagenomes</taxon>
        <taxon>organismal metagenomes</taxon>
    </lineage>
</organism>
<protein>
    <submittedName>
        <fullName evidence="2">Uncharacterized protein</fullName>
    </submittedName>
</protein>
<dbReference type="EMBL" id="MN739896">
    <property type="protein sequence ID" value="QHT76468.1"/>
    <property type="molecule type" value="Genomic_DNA"/>
</dbReference>
<dbReference type="AlphaFoldDB" id="A0A6C0H7E1"/>
<sequence>MENKNLKDKIFMICDFLYNLNNKEKYIVENIDINKIKLNDIKICINNNSYYNDIKKEILDTKFKFISFDYYDDNNSLLFFKIYLKNFILNLKINYYLNNDTHNIKSDPNNESYISYILSSLVLLNKTKHILLPIINFDISVDNMFHINEYINKFPIKLEKHHILCLHVREGYMETFNLYDYIKSNSLVIIKPLLFQIIHTLYIITETYKYFNHNNLKVKSILVYKLKQTNNLFEYLINDDKYYLSNINFEIKIINFEKSNLLIDKQKKQNKILDLITFIDDLIASFDLSTEAIEILTLFKTKNNYEEILYNNYFDEYKNVKLFSKDSLMSTRKIDKNKNKYTGVKLNRTLQDGGINSDVQGGIVIRQPPGFLKPHNTKEIYNHNKNIKKEQTTKPYINPTNVKQIERYQEPRESKYKIHEQQNTQEYPSKFKQNHDSQNTHEPNEEIEKQYNNPYQTNENKEYKKRLDKSKENKTQFLERPQILMEQRMYNTEQTKNKDPPQPNPMYIPIYPNDFTSGQMTMPFPYHNMAPVQKVYNINFGDNISNFTALDRIYEDYLPGGAKRFTALTIYDRLNLIQFVRNSIIKQFDGEDMKLSGSSDTILSYMKIVNINPYHKYEINYNPFKNLAINFLLYTAGYPIKYNNATHKIEIGNPAMGINIRIYPLTVNDISIYDIENKTNINEKLEYNIWRELKYYDFVITDIIKSNISPNFINIILWKMDPDCKINWDELERIKERHMTKEILHLIKLNASKLQHNGKTFIQLLSEFSDQTHYIMYMRHMNSLKYFIDINGKTEHVEFKIDKDNNHKHMIIIDRLKYKEQITLIERNIIMNQYYIKILDQLKPVKLSKSASLDENIRHIEFEDKSQHVVCVLLSQIIIQNSTNPNKLTKKAIIMLTEAPTTSFIQWFTISYESSGSIRKMVSTGFHSEKVWETIIFQLIYIFAVLEKFNIYIDTLSLENNFFIKDIDFNPTAIGSWIYNIDNIDYYIPNYGYILMFDSNYADLDTASSINNIKYKILSDKLYDNNNNKDATDIQKLIFDKFMKVIDYNNWEKIGHETNSNTLPKSIRQLLIDIYTTINAKDIKEIRHIFAHITHFRNLFLHNKIGTYLTKDERTKIDIIQINTKNIRAGRLCVEKNPEDDNYRWIMPYKITSSDSPQWCVFRKNNYTDDIELVEIHPSNIYAYLTNEKLSPLSQKEYRYDGSHIYEIYSLD</sequence>
<evidence type="ECO:0000313" key="2">
    <source>
        <dbReference type="EMBL" id="QHT76468.1"/>
    </source>
</evidence>
<accession>A0A6C0H7E1</accession>
<proteinExistence type="predicted"/>
<evidence type="ECO:0000256" key="1">
    <source>
        <dbReference type="SAM" id="MobiDB-lite"/>
    </source>
</evidence>
<feature type="region of interest" description="Disordered" evidence="1">
    <location>
        <begin position="413"/>
        <end position="460"/>
    </location>
</feature>
<name>A0A6C0H7E1_9ZZZZ</name>